<organism evidence="4 5">
    <name type="scientific">Proteus mirabilis</name>
    <dbReference type="NCBI Taxonomy" id="584"/>
    <lineage>
        <taxon>Bacteria</taxon>
        <taxon>Pseudomonadati</taxon>
        <taxon>Pseudomonadota</taxon>
        <taxon>Gammaproteobacteria</taxon>
        <taxon>Enterobacterales</taxon>
        <taxon>Morganellaceae</taxon>
        <taxon>Proteus</taxon>
    </lineage>
</organism>
<sequence>MFIFKRFPAIFILIAGLFSAPAMASIFSYITESTGTPSNATYTYVIERWDPETSGILNPCYGWPVCYVTVNHKHTVNGTGGNPAFQIARIEKLRTLAEVRDVVLKNRSFPIEGQTTHRGPSLNSNQECVGLFYQPNSSGISPRGKLLPGSLCGIAPPPVGACKISEGAVNLNYGDIDEASLSGAKRSETINVTCNLAMKVLVIAYGSDSGRVPLRADKSLYADLYLNNYPGEKGVTVNVPAGGSAPVSVSSTLRTNGRVAPGRFSGSGSIILTMP</sequence>
<feature type="signal peptide" evidence="1">
    <location>
        <begin position="1"/>
        <end position="24"/>
    </location>
</feature>
<evidence type="ECO:0000259" key="3">
    <source>
        <dbReference type="Pfam" id="PF24223"/>
    </source>
</evidence>
<protein>
    <submittedName>
        <fullName evidence="4">MR/P fimbria adhesin subunit MrpH</fullName>
    </submittedName>
</protein>
<evidence type="ECO:0000313" key="4">
    <source>
        <dbReference type="EMBL" id="EKW9774672.1"/>
    </source>
</evidence>
<proteinExistence type="predicted"/>
<dbReference type="GO" id="GO:0009289">
    <property type="term" value="C:pilus"/>
    <property type="evidence" value="ECO:0007669"/>
    <property type="project" value="InterPro"/>
</dbReference>
<feature type="chain" id="PRO_5043007528" evidence="1">
    <location>
        <begin position="25"/>
        <end position="275"/>
    </location>
</feature>
<dbReference type="AlphaFoldDB" id="A0AAN3YQV0"/>
<dbReference type="EMBL" id="ABKSPD020000001">
    <property type="protein sequence ID" value="EKW9774672.1"/>
    <property type="molecule type" value="Genomic_DNA"/>
</dbReference>
<evidence type="ECO:0000256" key="1">
    <source>
        <dbReference type="SAM" id="SignalP"/>
    </source>
</evidence>
<comment type="caution">
    <text evidence="4">The sequence shown here is derived from an EMBL/GenBank/DDBJ whole genome shotgun (WGS) entry which is preliminary data.</text>
</comment>
<dbReference type="InterPro" id="IPR057009">
    <property type="entry name" value="MrpH_N"/>
</dbReference>
<feature type="domain" description="Fimbrial adhesin MrpH C-terminal" evidence="3">
    <location>
        <begin position="162"/>
        <end position="275"/>
    </location>
</feature>
<evidence type="ECO:0000259" key="2">
    <source>
        <dbReference type="Pfam" id="PF24222"/>
    </source>
</evidence>
<evidence type="ECO:0000313" key="5">
    <source>
        <dbReference type="Proteomes" id="UP001171165"/>
    </source>
</evidence>
<dbReference type="RefSeq" id="WP_240087764.1">
    <property type="nucleotide sequence ID" value="NZ_JAJPRM010000063.1"/>
</dbReference>
<dbReference type="InterPro" id="IPR036937">
    <property type="entry name" value="Adhesion_dom_fimbrial_sf"/>
</dbReference>
<gene>
    <name evidence="4" type="primary">mrpH</name>
    <name evidence="4" type="ORF">PW210_000426</name>
</gene>
<reference evidence="4" key="1">
    <citation type="submission" date="2023-06" db="EMBL/GenBank/DDBJ databases">
        <authorList>
            <consortium name="Clinical and Environmental Microbiology Branch: Whole genome sequencing antimicrobial resistance pathogens in the healthcare setting"/>
        </authorList>
    </citation>
    <scope>NUCLEOTIDE SEQUENCE</scope>
    <source>
        <strain evidence="4">Microbial</strain>
    </source>
</reference>
<dbReference type="Proteomes" id="UP001171165">
    <property type="component" value="Unassembled WGS sequence"/>
</dbReference>
<feature type="domain" description="Fimbrial adhesin MrpH N-terminal" evidence="2">
    <location>
        <begin position="24"/>
        <end position="160"/>
    </location>
</feature>
<dbReference type="InterPro" id="IPR057010">
    <property type="entry name" value="MrpH_C"/>
</dbReference>
<accession>A0AAN3YQV0</accession>
<name>A0AAN3YQV0_PROMI</name>
<dbReference type="CDD" id="cd22566">
    <property type="entry name" value="MrpH-like"/>
    <property type="match status" value="1"/>
</dbReference>
<dbReference type="Pfam" id="PF24222">
    <property type="entry name" value="MrpH_N"/>
    <property type="match status" value="1"/>
</dbReference>
<dbReference type="GO" id="GO:0007155">
    <property type="term" value="P:cell adhesion"/>
    <property type="evidence" value="ECO:0007669"/>
    <property type="project" value="InterPro"/>
</dbReference>
<keyword evidence="1" id="KW-0732">Signal</keyword>
<dbReference type="Gene3D" id="2.60.40.1090">
    <property type="entry name" value="Fimbrial-type adhesion domain"/>
    <property type="match status" value="1"/>
</dbReference>
<dbReference type="Pfam" id="PF24223">
    <property type="entry name" value="MrpH_C"/>
    <property type="match status" value="1"/>
</dbReference>